<comment type="caution">
    <text evidence="2">The sequence shown here is derived from an EMBL/GenBank/DDBJ whole genome shotgun (WGS) entry which is preliminary data.</text>
</comment>
<dbReference type="Proteomes" id="UP001500449">
    <property type="component" value="Unassembled WGS sequence"/>
</dbReference>
<protein>
    <recommendedName>
        <fullName evidence="1">Helix-turn-helix domain-containing protein</fullName>
    </recommendedName>
</protein>
<keyword evidence="3" id="KW-1185">Reference proteome</keyword>
<dbReference type="SUPFAM" id="SSF46955">
    <property type="entry name" value="Putative DNA-binding domain"/>
    <property type="match status" value="1"/>
</dbReference>
<organism evidence="2 3">
    <name type="scientific">Pseudonocardia ailaonensis</name>
    <dbReference type="NCBI Taxonomy" id="367279"/>
    <lineage>
        <taxon>Bacteria</taxon>
        <taxon>Bacillati</taxon>
        <taxon>Actinomycetota</taxon>
        <taxon>Actinomycetes</taxon>
        <taxon>Pseudonocardiales</taxon>
        <taxon>Pseudonocardiaceae</taxon>
        <taxon>Pseudonocardia</taxon>
    </lineage>
</organism>
<name>A0ABN2NNL7_9PSEU</name>
<dbReference type="Pfam" id="PF12728">
    <property type="entry name" value="HTH_17"/>
    <property type="match status" value="1"/>
</dbReference>
<evidence type="ECO:0000259" key="1">
    <source>
        <dbReference type="Pfam" id="PF12728"/>
    </source>
</evidence>
<sequence length="64" mass="7214">MIERPWNRRETAEFLGVSEAALVKWAGKANGPPYRVIGVHARYLPSEVLEWLRRQPTRGSAPAA</sequence>
<evidence type="ECO:0000313" key="2">
    <source>
        <dbReference type="EMBL" id="GAA1877900.1"/>
    </source>
</evidence>
<dbReference type="InterPro" id="IPR041657">
    <property type="entry name" value="HTH_17"/>
</dbReference>
<feature type="domain" description="Helix-turn-helix" evidence="1">
    <location>
        <begin position="10"/>
        <end position="55"/>
    </location>
</feature>
<dbReference type="EMBL" id="BAAAQK010000028">
    <property type="protein sequence ID" value="GAA1877900.1"/>
    <property type="molecule type" value="Genomic_DNA"/>
</dbReference>
<dbReference type="Gene3D" id="1.10.10.10">
    <property type="entry name" value="Winged helix-like DNA-binding domain superfamily/Winged helix DNA-binding domain"/>
    <property type="match status" value="1"/>
</dbReference>
<gene>
    <name evidence="2" type="ORF">GCM10009836_69100</name>
</gene>
<dbReference type="InterPro" id="IPR036388">
    <property type="entry name" value="WH-like_DNA-bd_sf"/>
</dbReference>
<reference evidence="2 3" key="1">
    <citation type="journal article" date="2019" name="Int. J. Syst. Evol. Microbiol.">
        <title>The Global Catalogue of Microorganisms (GCM) 10K type strain sequencing project: providing services to taxonomists for standard genome sequencing and annotation.</title>
        <authorList>
            <consortium name="The Broad Institute Genomics Platform"/>
            <consortium name="The Broad Institute Genome Sequencing Center for Infectious Disease"/>
            <person name="Wu L."/>
            <person name="Ma J."/>
        </authorList>
    </citation>
    <scope>NUCLEOTIDE SEQUENCE [LARGE SCALE GENOMIC DNA]</scope>
    <source>
        <strain evidence="2 3">JCM 16009</strain>
    </source>
</reference>
<evidence type="ECO:0000313" key="3">
    <source>
        <dbReference type="Proteomes" id="UP001500449"/>
    </source>
</evidence>
<dbReference type="InterPro" id="IPR009061">
    <property type="entry name" value="DNA-bd_dom_put_sf"/>
</dbReference>
<accession>A0ABN2NNL7</accession>
<proteinExistence type="predicted"/>